<keyword evidence="2" id="KW-0808">Transferase</keyword>
<dbReference type="EMBL" id="AZIM01000013">
    <property type="protein sequence ID" value="ETE74008.1"/>
    <property type="molecule type" value="Genomic_DNA"/>
</dbReference>
<evidence type="ECO:0000313" key="3">
    <source>
        <dbReference type="Proteomes" id="UP000018936"/>
    </source>
</evidence>
<keyword evidence="3" id="KW-1185">Reference proteome</keyword>
<protein>
    <submittedName>
        <fullName evidence="2">Serine/threonine-protein kinase LMTK1</fullName>
    </submittedName>
</protein>
<sequence length="82" mass="9003">MELHRRETLCVNQLSTCFPSFPPGSNEEFSNADGEEYPSEFSAQGSPATQNGPEVYILPLTEVSLPMSRQPGRSDPVLQMTA</sequence>
<proteinExistence type="predicted"/>
<dbReference type="OrthoDB" id="5973359at2759"/>
<organism evidence="2 3">
    <name type="scientific">Ophiophagus hannah</name>
    <name type="common">King cobra</name>
    <name type="synonym">Naja hannah</name>
    <dbReference type="NCBI Taxonomy" id="8665"/>
    <lineage>
        <taxon>Eukaryota</taxon>
        <taxon>Metazoa</taxon>
        <taxon>Chordata</taxon>
        <taxon>Craniata</taxon>
        <taxon>Vertebrata</taxon>
        <taxon>Euteleostomi</taxon>
        <taxon>Lepidosauria</taxon>
        <taxon>Squamata</taxon>
        <taxon>Bifurcata</taxon>
        <taxon>Unidentata</taxon>
        <taxon>Episquamata</taxon>
        <taxon>Toxicofera</taxon>
        <taxon>Serpentes</taxon>
        <taxon>Colubroidea</taxon>
        <taxon>Elapidae</taxon>
        <taxon>Elapinae</taxon>
        <taxon>Ophiophagus</taxon>
    </lineage>
</organism>
<gene>
    <name evidence="2" type="primary">Aatk</name>
    <name evidence="2" type="ORF">L345_00132</name>
</gene>
<dbReference type="GO" id="GO:0004713">
    <property type="term" value="F:protein tyrosine kinase activity"/>
    <property type="evidence" value="ECO:0007669"/>
    <property type="project" value="TreeGrafter"/>
</dbReference>
<feature type="compositionally biased region" description="Polar residues" evidence="1">
    <location>
        <begin position="41"/>
        <end position="52"/>
    </location>
</feature>
<dbReference type="AlphaFoldDB" id="V8PJ32"/>
<dbReference type="GO" id="GO:0007420">
    <property type="term" value="P:brain development"/>
    <property type="evidence" value="ECO:0007669"/>
    <property type="project" value="TreeGrafter"/>
</dbReference>
<evidence type="ECO:0000313" key="2">
    <source>
        <dbReference type="EMBL" id="ETE74008.1"/>
    </source>
</evidence>
<comment type="caution">
    <text evidence="2">The sequence shown here is derived from an EMBL/GenBank/DDBJ whole genome shotgun (WGS) entry which is preliminary data.</text>
</comment>
<feature type="region of interest" description="Disordered" evidence="1">
    <location>
        <begin position="20"/>
        <end position="52"/>
    </location>
</feature>
<dbReference type="Proteomes" id="UP000018936">
    <property type="component" value="Unassembled WGS sequence"/>
</dbReference>
<name>V8PJ32_OPHHA</name>
<evidence type="ECO:0000256" key="1">
    <source>
        <dbReference type="SAM" id="MobiDB-lite"/>
    </source>
</evidence>
<keyword evidence="2" id="KW-0418">Kinase</keyword>
<accession>V8PJ32</accession>
<reference evidence="2 3" key="1">
    <citation type="journal article" date="2013" name="Proc. Natl. Acad. Sci. U.S.A.">
        <title>The king cobra genome reveals dynamic gene evolution and adaptation in the snake venom system.</title>
        <authorList>
            <person name="Vonk F.J."/>
            <person name="Casewell N.R."/>
            <person name="Henkel C.V."/>
            <person name="Heimberg A.M."/>
            <person name="Jansen H.J."/>
            <person name="McCleary R.J."/>
            <person name="Kerkkamp H.M."/>
            <person name="Vos R.A."/>
            <person name="Guerreiro I."/>
            <person name="Calvete J.J."/>
            <person name="Wuster W."/>
            <person name="Woods A.E."/>
            <person name="Logan J.M."/>
            <person name="Harrison R.A."/>
            <person name="Castoe T.A."/>
            <person name="de Koning A.P."/>
            <person name="Pollock D.D."/>
            <person name="Yandell M."/>
            <person name="Calderon D."/>
            <person name="Renjifo C."/>
            <person name="Currier R.B."/>
            <person name="Salgado D."/>
            <person name="Pla D."/>
            <person name="Sanz L."/>
            <person name="Hyder A.S."/>
            <person name="Ribeiro J.M."/>
            <person name="Arntzen J.W."/>
            <person name="van den Thillart G.E."/>
            <person name="Boetzer M."/>
            <person name="Pirovano W."/>
            <person name="Dirks R.P."/>
            <person name="Spaink H.P."/>
            <person name="Duboule D."/>
            <person name="McGlinn E."/>
            <person name="Kini R.M."/>
            <person name="Richardson M.K."/>
        </authorList>
    </citation>
    <scope>NUCLEOTIDE SEQUENCE</scope>
    <source>
        <tissue evidence="2">Blood</tissue>
    </source>
</reference>
<dbReference type="PANTHER" id="PTHR24417">
    <property type="entry name" value="SERINE/THREONINE-PROTEIN KINASE LMTK1"/>
    <property type="match status" value="1"/>
</dbReference>
<dbReference type="PANTHER" id="PTHR24417:SF0">
    <property type="entry name" value="SERINE_THREONINE-PROTEIN KINASE LMTK1"/>
    <property type="match status" value="1"/>
</dbReference>
<feature type="non-terminal residue" evidence="2">
    <location>
        <position position="1"/>
    </location>
</feature>